<evidence type="ECO:0000313" key="19">
    <source>
        <dbReference type="Proteomes" id="UP000085678"/>
    </source>
</evidence>
<evidence type="ECO:0000256" key="13">
    <source>
        <dbReference type="ARBA" id="ARBA00023303"/>
    </source>
</evidence>
<dbReference type="PRINTS" id="PR00252">
    <property type="entry name" value="NRIONCHANNEL"/>
</dbReference>
<evidence type="ECO:0000256" key="8">
    <source>
        <dbReference type="ARBA" id="ARBA00023136"/>
    </source>
</evidence>
<evidence type="ECO:0000256" key="14">
    <source>
        <dbReference type="ARBA" id="ARBA00034099"/>
    </source>
</evidence>
<keyword evidence="11" id="KW-0325">Glycoprotein</keyword>
<dbReference type="InParanoid" id="A0A1S3K7I2"/>
<dbReference type="CDD" id="cd18997">
    <property type="entry name" value="LGIC_ECD_nAChR"/>
    <property type="match status" value="1"/>
</dbReference>
<keyword evidence="2 15" id="KW-0813">Transport</keyword>
<feature type="region of interest" description="Disordered" evidence="16">
    <location>
        <begin position="426"/>
        <end position="445"/>
    </location>
</feature>
<keyword evidence="4 15" id="KW-0812">Transmembrane</keyword>
<evidence type="ECO:0000256" key="9">
    <source>
        <dbReference type="ARBA" id="ARBA00023157"/>
    </source>
</evidence>
<dbReference type="InterPro" id="IPR002394">
    <property type="entry name" value="Nicotinic_acetylcholine_rcpt"/>
</dbReference>
<evidence type="ECO:0000256" key="3">
    <source>
        <dbReference type="ARBA" id="ARBA00022475"/>
    </source>
</evidence>
<reference evidence="20" key="1">
    <citation type="submission" date="2025-08" db="UniProtKB">
        <authorList>
            <consortium name="RefSeq"/>
        </authorList>
    </citation>
    <scope>IDENTIFICATION</scope>
    <source>
        <tissue evidence="20">Gonads</tissue>
    </source>
</reference>
<dbReference type="AlphaFoldDB" id="A0A1S3K7I2"/>
<evidence type="ECO:0000256" key="16">
    <source>
        <dbReference type="SAM" id="MobiDB-lite"/>
    </source>
</evidence>
<protein>
    <submittedName>
        <fullName evidence="20">Neuronal acetylcholine receptor subunit alpha-10</fullName>
    </submittedName>
</protein>
<comment type="subcellular location">
    <subcellularLocation>
        <location evidence="14">Synaptic cell membrane</location>
        <topology evidence="14">Multi-pass membrane protein</topology>
    </subcellularLocation>
</comment>
<sequence length="516" mass="59085">MNMSSKGNMTRRRGLNMYAIFSFIAVLHVYLQGAYSSEDDHHDEDHDPDIENALLSSIFANYNSISVPLSPGGPLVVSLGLAVNRIIDLDEKNQILFSAVWLRMTWSDSRLSWNESLYGHIEDIHVPITSIWRPDIILYNDVTEEQRTLDAYKAQVKSDGSVKWLAPALYQSYCKLDVQYFPKDLQVCPMKFGSWSFHGDHLNLVNMTEYGDVSNYVANGEWELVALPVVRHVVTYQCCSEAYPDVTFYFVMRRRSLYYMFNIMVPCIFIVSIALLTFYLPPESGEKVSLVVTVLLALTVFMLLVAEIMPPQADAIPLIAIYFGCAILLLCISTAMTVMVMNMQYSGAHGARAPPWLRRIVLGNLAKAMCLQRLVKQNLENWNPSEVQDKVAPAVNGKIPKKDEEYLTTETPLQKFKSTTSLCRTPQIRPLSAPPEDKKGNNQDNDTLAKILRRLDGFEEHWKMKRRYDICKMEWELIVLVVDRMFLFLFFFMTFVINLIFLAYNPDTSDYSLDVK</sequence>
<feature type="transmembrane region" description="Helical" evidence="15">
    <location>
        <begin position="475"/>
        <end position="504"/>
    </location>
</feature>
<keyword evidence="5 15" id="KW-1133">Transmembrane helix</keyword>
<dbReference type="STRING" id="7574.A0A1S3K7I2"/>
<dbReference type="InterPro" id="IPR036734">
    <property type="entry name" value="Neur_chan_lig-bd_sf"/>
</dbReference>
<evidence type="ECO:0000256" key="1">
    <source>
        <dbReference type="ARBA" id="ARBA00009237"/>
    </source>
</evidence>
<dbReference type="FunFam" id="1.20.58.390:FF:000073">
    <property type="entry name" value="Neuronal acetylcholine receptor subunit alpha-9-II"/>
    <property type="match status" value="1"/>
</dbReference>
<dbReference type="NCBIfam" id="TIGR00860">
    <property type="entry name" value="LIC"/>
    <property type="match status" value="1"/>
</dbReference>
<dbReference type="Pfam" id="PF02932">
    <property type="entry name" value="Neur_chan_memb"/>
    <property type="match status" value="1"/>
</dbReference>
<feature type="domain" description="Neurotransmitter-gated ion-channel ligand-binding" evidence="17">
    <location>
        <begin position="52"/>
        <end position="255"/>
    </location>
</feature>
<feature type="transmembrane region" description="Helical" evidence="15">
    <location>
        <begin position="315"/>
        <end position="340"/>
    </location>
</feature>
<keyword evidence="8 15" id="KW-0472">Membrane</keyword>
<evidence type="ECO:0000256" key="12">
    <source>
        <dbReference type="ARBA" id="ARBA00023286"/>
    </source>
</evidence>
<dbReference type="InterPro" id="IPR006202">
    <property type="entry name" value="Neur_chan_lig-bd"/>
</dbReference>
<keyword evidence="10 20" id="KW-0675">Receptor</keyword>
<organism evidence="19 20">
    <name type="scientific">Lingula anatina</name>
    <name type="common">Brachiopod</name>
    <name type="synonym">Lingula unguis</name>
    <dbReference type="NCBI Taxonomy" id="7574"/>
    <lineage>
        <taxon>Eukaryota</taxon>
        <taxon>Metazoa</taxon>
        <taxon>Spiralia</taxon>
        <taxon>Lophotrochozoa</taxon>
        <taxon>Brachiopoda</taxon>
        <taxon>Linguliformea</taxon>
        <taxon>Lingulata</taxon>
        <taxon>Lingulida</taxon>
        <taxon>Linguloidea</taxon>
        <taxon>Lingulidae</taxon>
        <taxon>Lingula</taxon>
    </lineage>
</organism>
<keyword evidence="19" id="KW-1185">Reference proteome</keyword>
<dbReference type="SUPFAM" id="SSF90112">
    <property type="entry name" value="Neurotransmitter-gated ion-channel transmembrane pore"/>
    <property type="match status" value="1"/>
</dbReference>
<dbReference type="Gene3D" id="2.70.170.10">
    <property type="entry name" value="Neurotransmitter-gated ion-channel ligand-binding domain"/>
    <property type="match status" value="1"/>
</dbReference>
<dbReference type="GO" id="GO:0045211">
    <property type="term" value="C:postsynaptic membrane"/>
    <property type="evidence" value="ECO:0007669"/>
    <property type="project" value="InterPro"/>
</dbReference>
<dbReference type="InterPro" id="IPR036719">
    <property type="entry name" value="Neuro-gated_channel_TM_sf"/>
</dbReference>
<keyword evidence="6" id="KW-0770">Synapse</keyword>
<keyword evidence="3" id="KW-1003">Cell membrane</keyword>
<accession>A0A1S3K7I2</accession>
<feature type="transmembrane region" description="Helical" evidence="15">
    <location>
        <begin position="257"/>
        <end position="281"/>
    </location>
</feature>
<evidence type="ECO:0000259" key="17">
    <source>
        <dbReference type="Pfam" id="PF02931"/>
    </source>
</evidence>
<keyword evidence="9" id="KW-1015">Disulfide bond</keyword>
<keyword evidence="12" id="KW-1071">Ligand-gated ion channel</keyword>
<dbReference type="GO" id="GO:0022848">
    <property type="term" value="F:acetylcholine-gated monoatomic cation-selective channel activity"/>
    <property type="evidence" value="ECO:0007669"/>
    <property type="project" value="InterPro"/>
</dbReference>
<evidence type="ECO:0000256" key="4">
    <source>
        <dbReference type="ARBA" id="ARBA00022692"/>
    </source>
</evidence>
<dbReference type="Proteomes" id="UP000085678">
    <property type="component" value="Unplaced"/>
</dbReference>
<gene>
    <name evidence="20" type="primary">LOC106179344</name>
</gene>
<dbReference type="InterPro" id="IPR006201">
    <property type="entry name" value="Neur_channel"/>
</dbReference>
<dbReference type="RefSeq" id="XP_013418404.1">
    <property type="nucleotide sequence ID" value="XM_013562950.2"/>
</dbReference>
<evidence type="ECO:0000256" key="7">
    <source>
        <dbReference type="ARBA" id="ARBA00023065"/>
    </source>
</evidence>
<evidence type="ECO:0000256" key="10">
    <source>
        <dbReference type="ARBA" id="ARBA00023170"/>
    </source>
</evidence>
<dbReference type="InterPro" id="IPR006029">
    <property type="entry name" value="Neurotrans-gated_channel_TM"/>
</dbReference>
<dbReference type="OrthoDB" id="5975154at2759"/>
<dbReference type="Pfam" id="PF02931">
    <property type="entry name" value="Neur_chan_LBD"/>
    <property type="match status" value="1"/>
</dbReference>
<evidence type="ECO:0000256" key="15">
    <source>
        <dbReference type="RuleBase" id="RU000687"/>
    </source>
</evidence>
<evidence type="ECO:0000256" key="6">
    <source>
        <dbReference type="ARBA" id="ARBA00023018"/>
    </source>
</evidence>
<dbReference type="PRINTS" id="PR00254">
    <property type="entry name" value="NICOTINICR"/>
</dbReference>
<dbReference type="PANTHER" id="PTHR18945">
    <property type="entry name" value="NEUROTRANSMITTER GATED ION CHANNEL"/>
    <property type="match status" value="1"/>
</dbReference>
<dbReference type="PROSITE" id="PS00236">
    <property type="entry name" value="NEUROTR_ION_CHANNEL"/>
    <property type="match status" value="1"/>
</dbReference>
<dbReference type="CDD" id="cd19051">
    <property type="entry name" value="LGIC_TM_cation"/>
    <property type="match status" value="1"/>
</dbReference>
<proteinExistence type="inferred from homology"/>
<dbReference type="GO" id="GO:0004888">
    <property type="term" value="F:transmembrane signaling receptor activity"/>
    <property type="evidence" value="ECO:0007669"/>
    <property type="project" value="InterPro"/>
</dbReference>
<evidence type="ECO:0000256" key="11">
    <source>
        <dbReference type="ARBA" id="ARBA00023180"/>
    </source>
</evidence>
<name>A0A1S3K7I2_LINAN</name>
<feature type="transmembrane region" description="Helical" evidence="15">
    <location>
        <begin position="288"/>
        <end position="309"/>
    </location>
</feature>
<feature type="domain" description="Neurotransmitter-gated ion-channel transmembrane" evidence="18">
    <location>
        <begin position="263"/>
        <end position="501"/>
    </location>
</feature>
<evidence type="ECO:0000259" key="18">
    <source>
        <dbReference type="Pfam" id="PF02932"/>
    </source>
</evidence>
<evidence type="ECO:0000256" key="2">
    <source>
        <dbReference type="ARBA" id="ARBA00022448"/>
    </source>
</evidence>
<evidence type="ECO:0000256" key="5">
    <source>
        <dbReference type="ARBA" id="ARBA00022989"/>
    </source>
</evidence>
<keyword evidence="13 15" id="KW-0407">Ion channel</keyword>
<keyword evidence="7 15" id="KW-0406">Ion transport</keyword>
<dbReference type="GeneID" id="106179344"/>
<dbReference type="FunFam" id="2.70.170.10:FF:000016">
    <property type="entry name" value="Nicotinic acetylcholine receptor subunit"/>
    <property type="match status" value="1"/>
</dbReference>
<dbReference type="SUPFAM" id="SSF63712">
    <property type="entry name" value="Nicotinic receptor ligand binding domain-like"/>
    <property type="match status" value="1"/>
</dbReference>
<comment type="similarity">
    <text evidence="1">Belongs to the ligand-gated ion channel (TC 1.A.9) family. Acetylcholine receptor (TC 1.A.9.1) subfamily.</text>
</comment>
<dbReference type="Gene3D" id="1.20.58.390">
    <property type="entry name" value="Neurotransmitter-gated ion-channel transmembrane domain"/>
    <property type="match status" value="1"/>
</dbReference>
<dbReference type="InterPro" id="IPR038050">
    <property type="entry name" value="Neuro_actylchol_rec"/>
</dbReference>
<dbReference type="KEGG" id="lak:106179344"/>
<evidence type="ECO:0000313" key="20">
    <source>
        <dbReference type="RefSeq" id="XP_013418404.1"/>
    </source>
</evidence>
<dbReference type="InterPro" id="IPR018000">
    <property type="entry name" value="Neurotransmitter_ion_chnl_CS"/>
</dbReference>